<name>A0A836CFF5_9STRA</name>
<dbReference type="GO" id="GO:0006281">
    <property type="term" value="P:DNA repair"/>
    <property type="evidence" value="ECO:0007669"/>
    <property type="project" value="UniProtKB-ARBA"/>
</dbReference>
<gene>
    <name evidence="1" type="ORF">JKP88DRAFT_316471</name>
</gene>
<protein>
    <submittedName>
        <fullName evidence="1">Uncharacterized protein</fullName>
    </submittedName>
</protein>
<dbReference type="AlphaFoldDB" id="A0A836CFF5"/>
<proteinExistence type="predicted"/>
<reference evidence="1" key="1">
    <citation type="submission" date="2021-02" db="EMBL/GenBank/DDBJ databases">
        <title>First Annotated Genome of the Yellow-green Alga Tribonema minus.</title>
        <authorList>
            <person name="Mahan K.M."/>
        </authorList>
    </citation>
    <scope>NUCLEOTIDE SEQUENCE</scope>
    <source>
        <strain evidence="1">UTEX B ZZ1240</strain>
    </source>
</reference>
<dbReference type="OrthoDB" id="2124056at2759"/>
<keyword evidence="2" id="KW-1185">Reference proteome</keyword>
<comment type="caution">
    <text evidence="1">The sequence shown here is derived from an EMBL/GenBank/DDBJ whole genome shotgun (WGS) entry which is preliminary data.</text>
</comment>
<dbReference type="EMBL" id="JAFCMP010000196">
    <property type="protein sequence ID" value="KAG5183624.1"/>
    <property type="molecule type" value="Genomic_DNA"/>
</dbReference>
<dbReference type="InterPro" id="IPR011335">
    <property type="entry name" value="Restrct_endonuc-II-like"/>
</dbReference>
<dbReference type="SUPFAM" id="SSF52980">
    <property type="entry name" value="Restriction endonuclease-like"/>
    <property type="match status" value="1"/>
</dbReference>
<organism evidence="1 2">
    <name type="scientific">Tribonema minus</name>
    <dbReference type="NCBI Taxonomy" id="303371"/>
    <lineage>
        <taxon>Eukaryota</taxon>
        <taxon>Sar</taxon>
        <taxon>Stramenopiles</taxon>
        <taxon>Ochrophyta</taxon>
        <taxon>PX clade</taxon>
        <taxon>Xanthophyceae</taxon>
        <taxon>Tribonematales</taxon>
        <taxon>Tribonemataceae</taxon>
        <taxon>Tribonema</taxon>
    </lineage>
</organism>
<evidence type="ECO:0000313" key="1">
    <source>
        <dbReference type="EMBL" id="KAG5183624.1"/>
    </source>
</evidence>
<evidence type="ECO:0000313" key="2">
    <source>
        <dbReference type="Proteomes" id="UP000664859"/>
    </source>
</evidence>
<dbReference type="Proteomes" id="UP000664859">
    <property type="component" value="Unassembled WGS sequence"/>
</dbReference>
<sequence>MDTALMQTIVDTAKAAVTDKLNEMKLASSMHAEAVLVAVVAQTRAIITLAQAYAEAVERIKQASPMEAASPMRERLAAARAAAAPDVRAAAAERDPAKRRAKEEAAAMAARAKLEEGAAQTLQTALGAIAAEAGPAGELLTATAHEVRQAKDAQQRQQVLDDGCSKLAARMEREERTAAHWQAAAACSAAVAAAALAILYLSGGAECVADTGGVLYEATVLGDVNKLHGTMNEPAALDRAARDAGGEVVRDNRVYYKELSVAPVPVTVLIKGRVDAWRANVRVIVEVKKRQRRLFPKIPKYELVQLQCYMWLTDTEQCQHTQDFRGKRRTEMVQREADWESAVLRPGLQHFVRDVIALSNDLALQQQLLSDPEVGSKLPPPHRRRRVPS</sequence>
<accession>A0A836CFF5</accession>